<dbReference type="SUPFAM" id="SSF81383">
    <property type="entry name" value="F-box domain"/>
    <property type="match status" value="1"/>
</dbReference>
<organism evidence="2 3">
    <name type="scientific">Entomortierella parvispora</name>
    <dbReference type="NCBI Taxonomy" id="205924"/>
    <lineage>
        <taxon>Eukaryota</taxon>
        <taxon>Fungi</taxon>
        <taxon>Fungi incertae sedis</taxon>
        <taxon>Mucoromycota</taxon>
        <taxon>Mortierellomycotina</taxon>
        <taxon>Mortierellomycetes</taxon>
        <taxon>Mortierellales</taxon>
        <taxon>Mortierellaceae</taxon>
        <taxon>Entomortierella</taxon>
    </lineage>
</organism>
<keyword evidence="3" id="KW-1185">Reference proteome</keyword>
<dbReference type="EMBL" id="BQFW01000010">
    <property type="protein sequence ID" value="GJJ74979.1"/>
    <property type="molecule type" value="Genomic_DNA"/>
</dbReference>
<proteinExistence type="predicted"/>
<accession>A0A9P3LY97</accession>
<evidence type="ECO:0000313" key="3">
    <source>
        <dbReference type="Proteomes" id="UP000827284"/>
    </source>
</evidence>
<dbReference type="InterPro" id="IPR032675">
    <property type="entry name" value="LRR_dom_sf"/>
</dbReference>
<reference evidence="2" key="1">
    <citation type="submission" date="2021-11" db="EMBL/GenBank/DDBJ databases">
        <authorList>
            <person name="Herlambang A."/>
            <person name="Guo Y."/>
            <person name="Takashima Y."/>
            <person name="Nishizawa T."/>
        </authorList>
    </citation>
    <scope>NUCLEOTIDE SEQUENCE</scope>
    <source>
        <strain evidence="2">E1425</strain>
    </source>
</reference>
<sequence length="919" mass="104733">MSLSMDLSDIPEVLVMVSKYLTTEDLARAVRVSRHWYRHLHPELWSCVYIIEFRSRFGNAGPQFLRSLIQYGHHIREFCVHGTKPLDLLRPRLGHLPGNDFCPLSNLTKLILLDYNDRVWPVGPDNSWPAQQRLIGLILRARADFELVSTIQNEMYNKIENEKKNEGAQDEICDGDEDEESDYSADIVLPPVEDEETFDDYWDQPIEIMIHPTHFDPMMHLLRHNCHLHTLTVHHFPSWSEQAIRAICRGGLPVLQELDLGSEQSTMVSTRLMRILLDGLTPKLKKLNFWIAQLIEDDSAKMQTPEGLANFWHQRYLRAHHDSTIMKGVENMSEEDRCVESKHFESYELKELSIGRTSADRNERSIEQVGAIRSLVPFLRRCHRLERLAFAEFSEGGGNLWELTSTLHDFCPQLNAFKVLSAFDTYPRHIPDQIFEQLLLAARRGLKNADLRFSDEASLPSIQAFMGTADSNEIETNRRLKPMEWISYPPSGFEKHLATLEEERQSKEATGVAIIATRAISKSWPQVKPKLLGDIQEIVIRPRLQILETLNIAGCPLITSRNIQTILCSCPVLRVFVAISGRVSTLGPFLTVQHMKRPVVSFVGSFSDQDANDGKDEDLEDWQRPKWVCLGLEVLCLRIELTSRPDLRLRVIEPPQSVGGDTNNTDLQWSVDPKAMEYCRSEQRLVYREIGRLSRLRKLRLGQCYSFSQWRTNEYCPATCDFLDTTSLNSVCDVVAEAKTTDSYDLSGSITSRAIVDVSVYQYQSLEFSLASGLGLMLQGTPRLEILEVPEMATRIGPNEIQAMITAWPRLRQLGLRSFTKVNWEGVVDFKGDSFTPTEVPPPPGLPSSLMTSLAEAMQFVAGSKLERPLTERRNIIEDECLTWLKDHCPDVDIKGAEGYSELEDCIPGSFADVDFTRL</sequence>
<evidence type="ECO:0000259" key="1">
    <source>
        <dbReference type="Pfam" id="PF12937"/>
    </source>
</evidence>
<dbReference type="CDD" id="cd09917">
    <property type="entry name" value="F-box_SF"/>
    <property type="match status" value="1"/>
</dbReference>
<dbReference type="SUPFAM" id="SSF52047">
    <property type="entry name" value="RNI-like"/>
    <property type="match status" value="1"/>
</dbReference>
<reference evidence="2" key="2">
    <citation type="journal article" date="2022" name="Microbiol. Resour. Announc.">
        <title>Whole-Genome Sequence of Entomortierella parvispora E1425, a Mucoromycotan Fungus Associated with Burkholderiaceae-Related Endosymbiotic Bacteria.</title>
        <authorList>
            <person name="Herlambang A."/>
            <person name="Guo Y."/>
            <person name="Takashima Y."/>
            <person name="Narisawa K."/>
            <person name="Ohta H."/>
            <person name="Nishizawa T."/>
        </authorList>
    </citation>
    <scope>NUCLEOTIDE SEQUENCE</scope>
    <source>
        <strain evidence="2">E1425</strain>
    </source>
</reference>
<dbReference type="InterPro" id="IPR001810">
    <property type="entry name" value="F-box_dom"/>
</dbReference>
<dbReference type="Gene3D" id="3.80.10.10">
    <property type="entry name" value="Ribonuclease Inhibitor"/>
    <property type="match status" value="1"/>
</dbReference>
<evidence type="ECO:0000313" key="2">
    <source>
        <dbReference type="EMBL" id="GJJ74979.1"/>
    </source>
</evidence>
<dbReference type="AlphaFoldDB" id="A0A9P3LY97"/>
<name>A0A9P3LY97_9FUNG</name>
<dbReference type="Gene3D" id="1.20.1280.50">
    <property type="match status" value="1"/>
</dbReference>
<dbReference type="Pfam" id="PF12937">
    <property type="entry name" value="F-box-like"/>
    <property type="match status" value="1"/>
</dbReference>
<comment type="caution">
    <text evidence="2">The sequence shown here is derived from an EMBL/GenBank/DDBJ whole genome shotgun (WGS) entry which is preliminary data.</text>
</comment>
<dbReference type="InterPro" id="IPR036047">
    <property type="entry name" value="F-box-like_dom_sf"/>
</dbReference>
<feature type="domain" description="F-box" evidence="1">
    <location>
        <begin position="11"/>
        <end position="50"/>
    </location>
</feature>
<dbReference type="Proteomes" id="UP000827284">
    <property type="component" value="Unassembled WGS sequence"/>
</dbReference>
<gene>
    <name evidence="2" type="ORF">EMPS_07337</name>
</gene>
<protein>
    <recommendedName>
        <fullName evidence="1">F-box domain-containing protein</fullName>
    </recommendedName>
</protein>